<protein>
    <submittedName>
        <fullName evidence="1">Uncharacterized protein</fullName>
    </submittedName>
</protein>
<name>A0A7D9DJV9_PARCT</name>
<dbReference type="EMBL" id="CACRXK020000806">
    <property type="protein sequence ID" value="CAB3984951.1"/>
    <property type="molecule type" value="Genomic_DNA"/>
</dbReference>
<dbReference type="Proteomes" id="UP001152795">
    <property type="component" value="Unassembled WGS sequence"/>
</dbReference>
<comment type="caution">
    <text evidence="1">The sequence shown here is derived from an EMBL/GenBank/DDBJ whole genome shotgun (WGS) entry which is preliminary data.</text>
</comment>
<dbReference type="OrthoDB" id="10378479at2759"/>
<organism evidence="1 2">
    <name type="scientific">Paramuricea clavata</name>
    <name type="common">Red gorgonian</name>
    <name type="synonym">Violescent sea-whip</name>
    <dbReference type="NCBI Taxonomy" id="317549"/>
    <lineage>
        <taxon>Eukaryota</taxon>
        <taxon>Metazoa</taxon>
        <taxon>Cnidaria</taxon>
        <taxon>Anthozoa</taxon>
        <taxon>Octocorallia</taxon>
        <taxon>Malacalcyonacea</taxon>
        <taxon>Plexauridae</taxon>
        <taxon>Paramuricea</taxon>
    </lineage>
</organism>
<proteinExistence type="predicted"/>
<gene>
    <name evidence="1" type="ORF">PACLA_8A063131</name>
</gene>
<sequence>MFRHTITFLLIFLVANHDFAAARSVEFVPEKPIERLQKRDVVGKHLEVSETGIVEAHSRTKRFSGGSAFRLGLSISSGTAFALSTGTTLYHAIRKCKDYRPHDCKSPNCQYLSCPSTCKGPDTNREYVEDERKAVKAKLTVMDNTQRDAFNLATKAINAGLNNQRIFTEIDRINQKVDELVFSIAQLDIKFATLLRNSSVAIGTLLRDKRLSLNDIVSSPEIEGLFDKWTWEGTGVFVLSIALPLSLYAFNYLRQRHAVNQIYKSLKTDFSARFVNQKTSGLNPNAKINNKFAYVQGVTTKTIDKQLKGTAKAIHASNQASQKVTKVEKFVNTYITPAINVIVTILSVWATYQQINNCQLIANDMQETAIDMAEEADEIEKIKQLQVDPLLRNVTTQAWPNVRGMMTNETTLDWLDGIRNLSLGASNSNGSIANVIQDFIDKIASANYDKFIALQTELITALKSVDYEYTCLANKQKAITTVITDCRIGRLPFPELYDYATNKHSLNVPACISKGIFPYTTEAQFFTILNATAAHQGWYSKCLLNNNDLLYRVCAEKIKGYNTPAEIVNQVNRTGLTEDMIPNFLARCPPPKITPKSIIDTCELYCLYQPVSKIAKTVVLLESQVEYIMKTCPICSVTETKLKQICNFYSCEGQNASTIEKTVEKPLPTVEFIIANNCSGCAIDDPALKKTICVRSQCRGHSAAKIANDVGYSESAVDGVFLECTTIVPSCLDAITGDDRKKVFDLDCYSVPVTSLPFLTDLTLQVVKEVLEVIKGQTCPPPLQFKQSNG</sequence>
<keyword evidence="2" id="KW-1185">Reference proteome</keyword>
<evidence type="ECO:0000313" key="2">
    <source>
        <dbReference type="Proteomes" id="UP001152795"/>
    </source>
</evidence>
<evidence type="ECO:0000313" key="1">
    <source>
        <dbReference type="EMBL" id="CAB3984951.1"/>
    </source>
</evidence>
<reference evidence="1" key="1">
    <citation type="submission" date="2020-04" db="EMBL/GenBank/DDBJ databases">
        <authorList>
            <person name="Alioto T."/>
            <person name="Alioto T."/>
            <person name="Gomez Garrido J."/>
        </authorList>
    </citation>
    <scope>NUCLEOTIDE SEQUENCE</scope>
    <source>
        <strain evidence="1">A484AB</strain>
    </source>
</reference>
<dbReference type="AlphaFoldDB" id="A0A7D9DJV9"/>
<accession>A0A7D9DJV9</accession>